<evidence type="ECO:0000256" key="4">
    <source>
        <dbReference type="ARBA" id="ARBA00022723"/>
    </source>
</evidence>
<dbReference type="AlphaFoldDB" id="A0A7S8IEW0"/>
<feature type="binding site" evidence="12">
    <location>
        <position position="131"/>
    </location>
    <ligand>
        <name>Zn(2+)</name>
        <dbReference type="ChEBI" id="CHEBI:29105"/>
    </ligand>
</feature>
<feature type="binding site" evidence="12">
    <location>
        <position position="195"/>
    </location>
    <ligand>
        <name>Zn(2+)</name>
        <dbReference type="ChEBI" id="CHEBI:29105"/>
    </ligand>
</feature>
<evidence type="ECO:0000256" key="12">
    <source>
        <dbReference type="PIRSR" id="PIRSR038994-3"/>
    </source>
</evidence>
<dbReference type="InterPro" id="IPR032466">
    <property type="entry name" value="Metal_Hydrolase"/>
</dbReference>
<comment type="catalytic activity">
    <reaction evidence="7">
        <text>N-acetyl-D-glucosamine 6-phosphate + H2O = D-glucosamine 6-phosphate + acetate</text>
        <dbReference type="Rhea" id="RHEA:22936"/>
        <dbReference type="ChEBI" id="CHEBI:15377"/>
        <dbReference type="ChEBI" id="CHEBI:30089"/>
        <dbReference type="ChEBI" id="CHEBI:57513"/>
        <dbReference type="ChEBI" id="CHEBI:58725"/>
        <dbReference type="EC" id="3.5.1.25"/>
    </reaction>
</comment>
<name>A0A7S8IEW0_9CHLR</name>
<comment type="cofactor">
    <cofactor evidence="12">
        <name>a divalent metal cation</name>
        <dbReference type="ChEBI" id="CHEBI:60240"/>
    </cofactor>
    <text evidence="12">Binds 1 divalent metal cation per subunit.</text>
</comment>
<dbReference type="SUPFAM" id="SSF51338">
    <property type="entry name" value="Composite domain of metallo-dependent hydrolases"/>
    <property type="match status" value="1"/>
</dbReference>
<evidence type="ECO:0000256" key="10">
    <source>
        <dbReference type="PIRSR" id="PIRSR038994-1"/>
    </source>
</evidence>
<evidence type="ECO:0000256" key="1">
    <source>
        <dbReference type="ARBA" id="ARBA00010716"/>
    </source>
</evidence>
<dbReference type="SUPFAM" id="SSF51556">
    <property type="entry name" value="Metallo-dependent hydrolases"/>
    <property type="match status" value="1"/>
</dbReference>
<keyword evidence="4 12" id="KW-0479">Metal-binding</keyword>
<dbReference type="InterPro" id="IPR011059">
    <property type="entry name" value="Metal-dep_hydrolase_composite"/>
</dbReference>
<dbReference type="FunFam" id="3.20.20.140:FF:000004">
    <property type="entry name" value="N-acetylglucosamine-6-phosphate deacetylase"/>
    <property type="match status" value="1"/>
</dbReference>
<dbReference type="GO" id="GO:0046872">
    <property type="term" value="F:metal ion binding"/>
    <property type="evidence" value="ECO:0007669"/>
    <property type="project" value="UniProtKB-KW"/>
</dbReference>
<dbReference type="PIRSF" id="PIRSF038994">
    <property type="entry name" value="NagA"/>
    <property type="match status" value="1"/>
</dbReference>
<proteinExistence type="inferred from homology"/>
<keyword evidence="6 9" id="KW-0119">Carbohydrate metabolism</keyword>
<dbReference type="Proteomes" id="UP000594468">
    <property type="component" value="Chromosome"/>
</dbReference>
<dbReference type="EMBL" id="CP062983">
    <property type="protein sequence ID" value="QPC84090.1"/>
    <property type="molecule type" value="Genomic_DNA"/>
</dbReference>
<sequence length="385" mass="42084">MTTLFENGRIIGPSRTWETGWLLVDEKTILAMGHGQAPSFDNINRIDAQGLTLLPGFIDVHVHGAIGYEAMDNDPDATRAMARFYAQHGVTSYLPTTWTDSRERIQATLDHIAEMQGPQSDGATILGVHLEGPYLDVSKRGAQLEEYVRRADQEEATAFLDAGVIRLLSLAPEYEENFWLIEECRRRGITVSAAHTNATHDQMMAGIDRGVTHATHTFNAMVGLHHREPGGLGAVMVRPEVFCEIIADTIHVHPTATKILYAAKGPDRVVLITDAVRVAGLPDGTYEDAGRQVVVRDGAIHLTSGTLAGSSLTMDRALRNWLQVTGEPLEVIWRCSSLNAAQSIGVSDRKGSLEVGKDADIVLVDDDINVRLTMAEGRIVYQAES</sequence>
<feature type="domain" description="Amidohydrolase-related" evidence="13">
    <location>
        <begin position="52"/>
        <end position="380"/>
    </location>
</feature>
<dbReference type="CDD" id="cd00854">
    <property type="entry name" value="NagA"/>
    <property type="match status" value="1"/>
</dbReference>
<evidence type="ECO:0000256" key="8">
    <source>
        <dbReference type="ARBA" id="ARBA00060590"/>
    </source>
</evidence>
<evidence type="ECO:0000256" key="6">
    <source>
        <dbReference type="ARBA" id="ARBA00023277"/>
    </source>
</evidence>
<gene>
    <name evidence="14" type="primary">nagA</name>
    <name evidence="14" type="ORF">G4Y79_06845</name>
</gene>
<evidence type="ECO:0000256" key="9">
    <source>
        <dbReference type="PIRNR" id="PIRNR038994"/>
    </source>
</evidence>
<dbReference type="PANTHER" id="PTHR11113:SF14">
    <property type="entry name" value="N-ACETYLGLUCOSAMINE-6-PHOSPHATE DEACETYLASE"/>
    <property type="match status" value="1"/>
</dbReference>
<feature type="binding site" evidence="11">
    <location>
        <position position="227"/>
    </location>
    <ligand>
        <name>substrate</name>
    </ligand>
</feature>
<comment type="pathway">
    <text evidence="8">Amino-sugar metabolism; N-acetylneuraminate degradation; D-fructose 6-phosphate from N-acetylneuraminate: step 4/5.</text>
</comment>
<dbReference type="Gene3D" id="2.30.40.10">
    <property type="entry name" value="Urease, subunit C, domain 1"/>
    <property type="match status" value="1"/>
</dbReference>
<dbReference type="GO" id="GO:0008448">
    <property type="term" value="F:N-acetylglucosamine-6-phosphate deacetylase activity"/>
    <property type="evidence" value="ECO:0007669"/>
    <property type="project" value="UniProtKB-EC"/>
</dbReference>
<evidence type="ECO:0000259" key="13">
    <source>
        <dbReference type="Pfam" id="PF01979"/>
    </source>
</evidence>
<evidence type="ECO:0000256" key="11">
    <source>
        <dbReference type="PIRSR" id="PIRSR038994-2"/>
    </source>
</evidence>
<reference evidence="14 15" key="1">
    <citation type="submission" date="2020-02" db="EMBL/GenBank/DDBJ databases">
        <authorList>
            <person name="Zheng R.K."/>
            <person name="Sun C.M."/>
        </authorList>
    </citation>
    <scope>NUCLEOTIDE SEQUENCE [LARGE SCALE GENOMIC DNA]</scope>
    <source>
        <strain evidence="15">rifampicinis</strain>
    </source>
</reference>
<dbReference type="RefSeq" id="WP_195172154.1">
    <property type="nucleotide sequence ID" value="NZ_CP062983.1"/>
</dbReference>
<organism evidence="14 15">
    <name type="scientific">Phototrophicus methaneseepsis</name>
    <dbReference type="NCBI Taxonomy" id="2710758"/>
    <lineage>
        <taxon>Bacteria</taxon>
        <taxon>Bacillati</taxon>
        <taxon>Chloroflexota</taxon>
        <taxon>Candidatus Thermofontia</taxon>
        <taxon>Phototrophicales</taxon>
        <taxon>Phototrophicaceae</taxon>
        <taxon>Phototrophicus</taxon>
    </lineage>
</organism>
<dbReference type="PANTHER" id="PTHR11113">
    <property type="entry name" value="N-ACETYLGLUCOSAMINE-6-PHOSPHATE DEACETYLASE"/>
    <property type="match status" value="1"/>
</dbReference>
<dbReference type="InterPro" id="IPR003764">
    <property type="entry name" value="GlcNAc_6-P_deAcase"/>
</dbReference>
<feature type="binding site" evidence="11">
    <location>
        <position position="142"/>
    </location>
    <ligand>
        <name>substrate</name>
    </ligand>
</feature>
<dbReference type="Pfam" id="PF01979">
    <property type="entry name" value="Amidohydro_1"/>
    <property type="match status" value="1"/>
</dbReference>
<protein>
    <recommendedName>
        <fullName evidence="3">N-acetylglucosamine-6-phosphate deacetylase</fullName>
        <ecNumber evidence="2">3.5.1.25</ecNumber>
    </recommendedName>
</protein>
<dbReference type="Gene3D" id="3.20.20.140">
    <property type="entry name" value="Metal-dependent hydrolases"/>
    <property type="match status" value="1"/>
</dbReference>
<evidence type="ECO:0000313" key="15">
    <source>
        <dbReference type="Proteomes" id="UP000594468"/>
    </source>
</evidence>
<feature type="active site" description="Proton donor/acceptor" evidence="10">
    <location>
        <position position="274"/>
    </location>
</feature>
<feature type="binding site" evidence="11">
    <location>
        <begin position="219"/>
        <end position="220"/>
    </location>
    <ligand>
        <name>substrate</name>
    </ligand>
</feature>
<dbReference type="NCBIfam" id="TIGR00221">
    <property type="entry name" value="nagA"/>
    <property type="match status" value="1"/>
</dbReference>
<evidence type="ECO:0000256" key="7">
    <source>
        <dbReference type="ARBA" id="ARBA00047647"/>
    </source>
</evidence>
<feature type="binding site" evidence="11">
    <location>
        <position position="251"/>
    </location>
    <ligand>
        <name>substrate</name>
    </ligand>
</feature>
<accession>A0A7S8IEW0</accession>
<evidence type="ECO:0000313" key="14">
    <source>
        <dbReference type="EMBL" id="QPC84090.1"/>
    </source>
</evidence>
<feature type="binding site" evidence="12">
    <location>
        <position position="216"/>
    </location>
    <ligand>
        <name>Zn(2+)</name>
        <dbReference type="ChEBI" id="CHEBI:29105"/>
    </ligand>
</feature>
<evidence type="ECO:0000256" key="2">
    <source>
        <dbReference type="ARBA" id="ARBA00011899"/>
    </source>
</evidence>
<dbReference type="KEGG" id="pmet:G4Y79_06845"/>
<evidence type="ECO:0000256" key="5">
    <source>
        <dbReference type="ARBA" id="ARBA00022801"/>
    </source>
</evidence>
<dbReference type="GO" id="GO:0006046">
    <property type="term" value="P:N-acetylglucosamine catabolic process"/>
    <property type="evidence" value="ECO:0007669"/>
    <property type="project" value="TreeGrafter"/>
</dbReference>
<dbReference type="InterPro" id="IPR006680">
    <property type="entry name" value="Amidohydro-rel"/>
</dbReference>
<evidence type="ECO:0000256" key="3">
    <source>
        <dbReference type="ARBA" id="ARBA00018029"/>
    </source>
</evidence>
<keyword evidence="5 9" id="KW-0378">Hydrolase</keyword>
<comment type="similarity">
    <text evidence="1 9">Belongs to the metallo-dependent hydrolases superfamily. NagA family.</text>
</comment>
<dbReference type="EC" id="3.5.1.25" evidence="2"/>
<keyword evidence="15" id="KW-1185">Reference proteome</keyword>
<feature type="binding site" evidence="11">
    <location>
        <begin position="307"/>
        <end position="309"/>
    </location>
    <ligand>
        <name>substrate</name>
    </ligand>
</feature>